<keyword evidence="13" id="KW-1185">Reference proteome</keyword>
<feature type="region of interest" description="Disordered" evidence="10">
    <location>
        <begin position="1"/>
        <end position="68"/>
    </location>
</feature>
<feature type="compositionally biased region" description="Polar residues" evidence="10">
    <location>
        <begin position="441"/>
        <end position="455"/>
    </location>
</feature>
<feature type="compositionally biased region" description="Polar residues" evidence="10">
    <location>
        <begin position="52"/>
        <end position="61"/>
    </location>
</feature>
<dbReference type="OrthoDB" id="377083at2759"/>
<comment type="similarity">
    <text evidence="2">Belongs to the polyprenol kinase family.</text>
</comment>
<evidence type="ECO:0000256" key="3">
    <source>
        <dbReference type="ARBA" id="ARBA00012132"/>
    </source>
</evidence>
<evidence type="ECO:0000256" key="5">
    <source>
        <dbReference type="ARBA" id="ARBA00022692"/>
    </source>
</evidence>
<evidence type="ECO:0000256" key="10">
    <source>
        <dbReference type="SAM" id="MobiDB-lite"/>
    </source>
</evidence>
<accession>A0A0A1SKP4</accession>
<keyword evidence="5 11" id="KW-0812">Transmembrane</keyword>
<evidence type="ECO:0000256" key="2">
    <source>
        <dbReference type="ARBA" id="ARBA00010794"/>
    </source>
</evidence>
<feature type="transmembrane region" description="Helical" evidence="11">
    <location>
        <begin position="604"/>
        <end position="624"/>
    </location>
</feature>
<proteinExistence type="inferred from homology"/>
<evidence type="ECO:0000256" key="9">
    <source>
        <dbReference type="ARBA" id="ARBA00023136"/>
    </source>
</evidence>
<feature type="transmembrane region" description="Helical" evidence="11">
    <location>
        <begin position="350"/>
        <end position="373"/>
    </location>
</feature>
<evidence type="ECO:0000256" key="4">
    <source>
        <dbReference type="ARBA" id="ARBA00022679"/>
    </source>
</evidence>
<dbReference type="PANTHER" id="PTHR13205">
    <property type="entry name" value="TRANSMEMBRANE PROTEIN 15-RELATED"/>
    <property type="match status" value="1"/>
</dbReference>
<evidence type="ECO:0000256" key="6">
    <source>
        <dbReference type="ARBA" id="ARBA00022777"/>
    </source>
</evidence>
<keyword evidence="4" id="KW-0808">Transferase</keyword>
<evidence type="ECO:0000313" key="13">
    <source>
        <dbReference type="Proteomes" id="UP000039046"/>
    </source>
</evidence>
<sequence length="856" mass="94044">MPSSGPSQAPEPGQQDRMRAMSRSPHPYHHQSADLPDPSHRLGVPRPAGFSKESSPGSESGTEADDEHILKGLPAPKVKLHKGLRGRNEVFSGASTPNQSQLFELTFSPESAKVKPVRPIQHENPAIDIARRNKNLVRRVTEVFIVLALSTMVIRNSQVLPVARYWRNELLNCAILCATLAVLYPLRIIRWTYWNRSPKQWLPIRLPHNFDPAPLLYPPAITILVSLLVSPKNRGVMLPNLILGLCALPQQVIPKLEIFAHYDTLHWVLTCLPLLWCRGTKGDVALAAQLGALPLEAAVLLYPLQRTTSIVLHHLTTTSLLSAELQLLGVALVDVLILAVSPQIQILKGLLWIGGVAVLLLCGTVIRWGITLARVPRWRFRRPSITSQKRPLWKSVAKALSWAKTRGDARSPSLEDILYETPESGDSDDDVLLLKQPARTQTFGNGHRNTTTATPESPDADLVRRHTLATPEKPIPTSTTHTSSGRKKRGTSVSAKPFLKLTYEEAGIRKWAYAAYVYTTIVLVIFVGVRTFVQIYALNGNEPIGWALGYLLGGISWFRFQVVHSNFDHWVCLPPLLDSTDRACTMGWVQHIRANDFGEANTRLLLSGYWLTILIFGLLIVFQLKDTYEVDTRRKVFHFMMVGMFIPATFVDPAYAALALALILAVFLILDLLRASQLPPLSKPLAAFLAPYVDGRDFRGPVVISHIFLLIGCAIPLWLALGSLPRTGSGIATGWEVPTRDVSMLAGVICVGLGDAAASLIGRRWGHRKWIWGGGKSLEGSVAFAVAVFIGLMVSVAWLRIGGWPVSEEPASILATSRNAGVCATIASLTEAVLTGGNDNVVVPVILWTCVKSLAI</sequence>
<dbReference type="GO" id="GO:0005789">
    <property type="term" value="C:endoplasmic reticulum membrane"/>
    <property type="evidence" value="ECO:0007669"/>
    <property type="project" value="UniProtKB-SubCell"/>
</dbReference>
<dbReference type="EMBL" id="CDHN01000001">
    <property type="protein sequence ID" value="CEJ80808.1"/>
    <property type="molecule type" value="Genomic_DNA"/>
</dbReference>
<organism evidence="12 13">
    <name type="scientific">[Torrubiella] hemipterigena</name>
    <dbReference type="NCBI Taxonomy" id="1531966"/>
    <lineage>
        <taxon>Eukaryota</taxon>
        <taxon>Fungi</taxon>
        <taxon>Dikarya</taxon>
        <taxon>Ascomycota</taxon>
        <taxon>Pezizomycotina</taxon>
        <taxon>Sordariomycetes</taxon>
        <taxon>Hypocreomycetidae</taxon>
        <taxon>Hypocreales</taxon>
        <taxon>Clavicipitaceae</taxon>
        <taxon>Clavicipitaceae incertae sedis</taxon>
        <taxon>'Torrubiella' clade</taxon>
    </lineage>
</organism>
<feature type="region of interest" description="Disordered" evidence="10">
    <location>
        <begin position="468"/>
        <end position="491"/>
    </location>
</feature>
<dbReference type="InterPro" id="IPR032974">
    <property type="entry name" value="Polypren_kinase"/>
</dbReference>
<dbReference type="Proteomes" id="UP000039046">
    <property type="component" value="Unassembled WGS sequence"/>
</dbReference>
<dbReference type="GO" id="GO:0004168">
    <property type="term" value="F:dolichol kinase activity"/>
    <property type="evidence" value="ECO:0007669"/>
    <property type="project" value="UniProtKB-EC"/>
</dbReference>
<feature type="transmembrane region" description="Helical" evidence="11">
    <location>
        <begin position="742"/>
        <end position="761"/>
    </location>
</feature>
<feature type="transmembrane region" description="Helical" evidence="11">
    <location>
        <begin position="782"/>
        <end position="801"/>
    </location>
</feature>
<feature type="transmembrane region" description="Helical" evidence="11">
    <location>
        <begin position="515"/>
        <end position="537"/>
    </location>
</feature>
<keyword evidence="6" id="KW-0418">Kinase</keyword>
<dbReference type="HOGENOM" id="CLU_007859_0_0_1"/>
<reference evidence="12 13" key="1">
    <citation type="journal article" date="2015" name="Genome Announc.">
        <title>Draft Genome Sequence and Gene Annotation of the Entomopathogenic Fungus Verticillium hemipterigenum.</title>
        <authorList>
            <person name="Horn F."/>
            <person name="Habel A."/>
            <person name="Scharf D.H."/>
            <person name="Dworschak J."/>
            <person name="Brakhage A.A."/>
            <person name="Guthke R."/>
            <person name="Hertweck C."/>
            <person name="Linde J."/>
        </authorList>
    </citation>
    <scope>NUCLEOTIDE SEQUENCE [LARGE SCALE GENOMIC DNA]</scope>
</reference>
<gene>
    <name evidence="12" type="ORF">VHEMI00971</name>
</gene>
<feature type="transmembrane region" description="Helical" evidence="11">
    <location>
        <begin position="543"/>
        <end position="560"/>
    </location>
</feature>
<dbReference type="AlphaFoldDB" id="A0A0A1SKP4"/>
<evidence type="ECO:0000313" key="12">
    <source>
        <dbReference type="EMBL" id="CEJ80808.1"/>
    </source>
</evidence>
<protein>
    <recommendedName>
        <fullName evidence="3">dolichol kinase</fullName>
        <ecNumber evidence="3">2.7.1.108</ecNumber>
    </recommendedName>
</protein>
<dbReference type="EC" id="2.7.1.108" evidence="3"/>
<dbReference type="GO" id="GO:0043048">
    <property type="term" value="P:dolichyl monophosphate biosynthetic process"/>
    <property type="evidence" value="ECO:0007669"/>
    <property type="project" value="TreeGrafter"/>
</dbReference>
<keyword evidence="7" id="KW-0256">Endoplasmic reticulum</keyword>
<keyword evidence="8 11" id="KW-1133">Transmembrane helix</keyword>
<evidence type="ECO:0000256" key="7">
    <source>
        <dbReference type="ARBA" id="ARBA00022824"/>
    </source>
</evidence>
<comment type="subcellular location">
    <subcellularLocation>
        <location evidence="1">Endoplasmic reticulum membrane</location>
        <topology evidence="1">Multi-pass membrane protein</topology>
    </subcellularLocation>
</comment>
<keyword evidence="9 11" id="KW-0472">Membrane</keyword>
<evidence type="ECO:0000256" key="11">
    <source>
        <dbReference type="SAM" id="Phobius"/>
    </source>
</evidence>
<name>A0A0A1SKP4_9HYPO</name>
<dbReference type="PANTHER" id="PTHR13205:SF15">
    <property type="entry name" value="DOLICHOL KINASE"/>
    <property type="match status" value="1"/>
</dbReference>
<feature type="transmembrane region" description="Helical" evidence="11">
    <location>
        <begin position="644"/>
        <end position="673"/>
    </location>
</feature>
<evidence type="ECO:0000256" key="8">
    <source>
        <dbReference type="ARBA" id="ARBA00022989"/>
    </source>
</evidence>
<dbReference type="STRING" id="1531966.A0A0A1SKP4"/>
<feature type="transmembrane region" description="Helical" evidence="11">
    <location>
        <begin position="702"/>
        <end position="722"/>
    </location>
</feature>
<feature type="region of interest" description="Disordered" evidence="10">
    <location>
        <begin position="441"/>
        <end position="460"/>
    </location>
</feature>
<evidence type="ECO:0000256" key="1">
    <source>
        <dbReference type="ARBA" id="ARBA00004477"/>
    </source>
</evidence>